<dbReference type="InterPro" id="IPR006073">
    <property type="entry name" value="GTP-bd"/>
</dbReference>
<dbReference type="PANTHER" id="PTHR11702">
    <property type="entry name" value="DEVELOPMENTALLY REGULATED GTP-BINDING PROTEIN-RELATED"/>
    <property type="match status" value="1"/>
</dbReference>
<dbReference type="Proteomes" id="UP000054560">
    <property type="component" value="Unassembled WGS sequence"/>
</dbReference>
<evidence type="ECO:0000259" key="6">
    <source>
        <dbReference type="PROSITE" id="PS51883"/>
    </source>
</evidence>
<dbReference type="PANTHER" id="PTHR11702:SF31">
    <property type="entry name" value="MITOCHONDRIAL RIBOSOME-ASSOCIATED GTPASE 2"/>
    <property type="match status" value="1"/>
</dbReference>
<dbReference type="SUPFAM" id="SSF52540">
    <property type="entry name" value="P-loop containing nucleoside triphosphate hydrolases"/>
    <property type="match status" value="1"/>
</dbReference>
<accession>A0A0L0G0S1</accession>
<keyword evidence="8" id="KW-1185">Reference proteome</keyword>
<evidence type="ECO:0000256" key="2">
    <source>
        <dbReference type="ARBA" id="ARBA00022741"/>
    </source>
</evidence>
<dbReference type="Gene3D" id="3.40.50.300">
    <property type="entry name" value="P-loop containing nucleotide triphosphate hydrolases"/>
    <property type="match status" value="1"/>
</dbReference>
<dbReference type="PRINTS" id="PR00326">
    <property type="entry name" value="GTP1OBG"/>
</dbReference>
<dbReference type="PROSITE" id="PS51710">
    <property type="entry name" value="G_OBG"/>
    <property type="match status" value="1"/>
</dbReference>
<gene>
    <name evidence="7" type="ORF">SARC_05008</name>
</gene>
<dbReference type="InterPro" id="IPR006169">
    <property type="entry name" value="GTP1_OBG_dom"/>
</dbReference>
<dbReference type="OrthoDB" id="347018at2759"/>
<feature type="domain" description="Obg" evidence="6">
    <location>
        <begin position="144"/>
        <end position="291"/>
    </location>
</feature>
<protein>
    <recommendedName>
        <fullName evidence="9">Obg family GTPase CgtA</fullName>
    </recommendedName>
</protein>
<dbReference type="GeneID" id="25905512"/>
<evidence type="ECO:0000256" key="3">
    <source>
        <dbReference type="ARBA" id="ARBA00023134"/>
    </source>
</evidence>
<dbReference type="EMBL" id="KQ241900">
    <property type="protein sequence ID" value="KNC82707.1"/>
    <property type="molecule type" value="Genomic_DNA"/>
</dbReference>
<feature type="domain" description="OBG-type G" evidence="5">
    <location>
        <begin position="353"/>
        <end position="509"/>
    </location>
</feature>
<dbReference type="AlphaFoldDB" id="A0A0L0G0S1"/>
<name>A0A0L0G0S1_9EUKA</name>
<dbReference type="RefSeq" id="XP_014156609.1">
    <property type="nucleotide sequence ID" value="XM_014301134.1"/>
</dbReference>
<dbReference type="InterPro" id="IPR027417">
    <property type="entry name" value="P-loop_NTPase"/>
</dbReference>
<dbReference type="SUPFAM" id="SSF82051">
    <property type="entry name" value="Obg GTP-binding protein N-terminal domain"/>
    <property type="match status" value="1"/>
</dbReference>
<dbReference type="eggNOG" id="KOG1489">
    <property type="taxonomic scope" value="Eukaryota"/>
</dbReference>
<organism evidence="7 8">
    <name type="scientific">Sphaeroforma arctica JP610</name>
    <dbReference type="NCBI Taxonomy" id="667725"/>
    <lineage>
        <taxon>Eukaryota</taxon>
        <taxon>Ichthyosporea</taxon>
        <taxon>Ichthyophonida</taxon>
        <taxon>Sphaeroforma</taxon>
    </lineage>
</organism>
<reference evidence="7 8" key="1">
    <citation type="submission" date="2011-02" db="EMBL/GenBank/DDBJ databases">
        <title>The Genome Sequence of Sphaeroforma arctica JP610.</title>
        <authorList>
            <consortium name="The Broad Institute Genome Sequencing Platform"/>
            <person name="Russ C."/>
            <person name="Cuomo C."/>
            <person name="Young S.K."/>
            <person name="Zeng Q."/>
            <person name="Gargeya S."/>
            <person name="Alvarado L."/>
            <person name="Berlin A."/>
            <person name="Chapman S.B."/>
            <person name="Chen Z."/>
            <person name="Freedman E."/>
            <person name="Gellesch M."/>
            <person name="Goldberg J."/>
            <person name="Griggs A."/>
            <person name="Gujja S."/>
            <person name="Heilman E."/>
            <person name="Heiman D."/>
            <person name="Howarth C."/>
            <person name="Mehta T."/>
            <person name="Neiman D."/>
            <person name="Pearson M."/>
            <person name="Roberts A."/>
            <person name="Saif S."/>
            <person name="Shea T."/>
            <person name="Shenoy N."/>
            <person name="Sisk P."/>
            <person name="Stolte C."/>
            <person name="Sykes S."/>
            <person name="White J."/>
            <person name="Yandava C."/>
            <person name="Burger G."/>
            <person name="Gray M.W."/>
            <person name="Holland P.W.H."/>
            <person name="King N."/>
            <person name="Lang F.B.F."/>
            <person name="Roger A.J."/>
            <person name="Ruiz-Trillo I."/>
            <person name="Haas B."/>
            <person name="Nusbaum C."/>
            <person name="Birren B."/>
        </authorList>
    </citation>
    <scope>NUCLEOTIDE SEQUENCE [LARGE SCALE GENOMIC DNA]</scope>
    <source>
        <strain evidence="7 8">JP610</strain>
    </source>
</reference>
<dbReference type="CDD" id="cd01898">
    <property type="entry name" value="Obg"/>
    <property type="match status" value="1"/>
</dbReference>
<evidence type="ECO:0000313" key="8">
    <source>
        <dbReference type="Proteomes" id="UP000054560"/>
    </source>
</evidence>
<evidence type="ECO:0000313" key="7">
    <source>
        <dbReference type="EMBL" id="KNC82707.1"/>
    </source>
</evidence>
<dbReference type="GO" id="GO:0042254">
    <property type="term" value="P:ribosome biogenesis"/>
    <property type="evidence" value="ECO:0007669"/>
    <property type="project" value="UniProtKB-UniRule"/>
</dbReference>
<evidence type="ECO:0008006" key="9">
    <source>
        <dbReference type="Google" id="ProtNLM"/>
    </source>
</evidence>
<dbReference type="STRING" id="667725.A0A0L0G0S1"/>
<dbReference type="InterPro" id="IPR045086">
    <property type="entry name" value="OBG_GTPase"/>
</dbReference>
<dbReference type="Gene3D" id="2.70.210.12">
    <property type="entry name" value="GTP1/OBG domain"/>
    <property type="match status" value="1"/>
</dbReference>
<comment type="similarity">
    <text evidence="1">Belongs to the TRAFAC class OBG-HflX-like GTPase superfamily. OBG GTPase family.</text>
</comment>
<dbReference type="GO" id="GO:0005739">
    <property type="term" value="C:mitochondrion"/>
    <property type="evidence" value="ECO:0007669"/>
    <property type="project" value="TreeGrafter"/>
</dbReference>
<dbReference type="Pfam" id="PF01018">
    <property type="entry name" value="GTP1_OBG"/>
    <property type="match status" value="1"/>
</dbReference>
<feature type="region of interest" description="Disordered" evidence="4">
    <location>
        <begin position="324"/>
        <end position="346"/>
    </location>
</feature>
<proteinExistence type="inferred from homology"/>
<evidence type="ECO:0000256" key="1">
    <source>
        <dbReference type="ARBA" id="ARBA00007699"/>
    </source>
</evidence>
<dbReference type="Pfam" id="PF01926">
    <property type="entry name" value="MMR_HSR1"/>
    <property type="match status" value="1"/>
</dbReference>
<evidence type="ECO:0000259" key="5">
    <source>
        <dbReference type="PROSITE" id="PS51710"/>
    </source>
</evidence>
<dbReference type="InterPro" id="IPR031167">
    <property type="entry name" value="G_OBG"/>
</dbReference>
<evidence type="ECO:0000256" key="4">
    <source>
        <dbReference type="SAM" id="MobiDB-lite"/>
    </source>
</evidence>
<dbReference type="FunFam" id="2.70.210.12:FF:000001">
    <property type="entry name" value="GTPase Obg"/>
    <property type="match status" value="1"/>
</dbReference>
<keyword evidence="2" id="KW-0547">Nucleotide-binding</keyword>
<dbReference type="GO" id="GO:0003924">
    <property type="term" value="F:GTPase activity"/>
    <property type="evidence" value="ECO:0007669"/>
    <property type="project" value="InterPro"/>
</dbReference>
<dbReference type="PROSITE" id="PS51883">
    <property type="entry name" value="OBG"/>
    <property type="match status" value="1"/>
</dbReference>
<keyword evidence="3" id="KW-0342">GTP-binding</keyword>
<dbReference type="InterPro" id="IPR036726">
    <property type="entry name" value="GTP1_OBG_dom_sf"/>
</dbReference>
<sequence>MPHGNTNVTREYSCDDVQVHLTPRRSVHATIDRIAPCKQRLSWDRLWCSGRRYTTDTVGRHIDSESRYTSANIPVHQSPSESENEWNAEELAELYNSTEVETIVSESEHAIDEVADIDVNGLTAEEREALSLMKPTKRIIRTRNGFVDTMRVRVRAGKGGNGCMSFHREKFLERGGPDGGDGGRGGNVIVVASDTINSFNKMKAFCKATNGVHGKGATMHGATGADAHIVVPVGTVVYSDEAKQSDPDAEPELIADLTKNGQTLVLNKAPRQTTEGKPPQEKILRFEIKTFGVCALGARVAITHVRMLVWWGYLMQVSEQGDKQRHTKPCVNMRPSPSRDDGQCSSSLQDLRKSSFLSAITAARPEVASYPFTTLNPHVGVLHYDDCHALTVADIPGIIKGAHANFGLGHAFLRHVERARVLVYVVDCAGMDGRDPVEDLAILQRELSLYKEGMVERPSLVIANKMDHPAFAANYERLVSSCEHEVVAVSALTKENIKRCTKRLRLLIEKNFGPLQYSAEAWR</sequence>
<dbReference type="GO" id="GO:0005525">
    <property type="term" value="F:GTP binding"/>
    <property type="evidence" value="ECO:0007669"/>
    <property type="project" value="UniProtKB-KW"/>
</dbReference>